<proteinExistence type="predicted"/>
<organismHost>
    <name type="scientific">Tupaia belangeri</name>
    <name type="common">Common tree shrew</name>
    <name type="synonym">Tupaia glis belangeri</name>
    <dbReference type="NCBI Taxonomy" id="37347"/>
</organismHost>
<dbReference type="Proteomes" id="UP000137095">
    <property type="component" value="Segment"/>
</dbReference>
<keyword evidence="1" id="KW-0472">Membrane</keyword>
<keyword evidence="1" id="KW-1133">Transmembrane helix</keyword>
<dbReference type="GeneID" id="921190"/>
<evidence type="ECO:0000313" key="3">
    <source>
        <dbReference type="Proteomes" id="UP000137095"/>
    </source>
</evidence>
<dbReference type="EMBL" id="AF281817">
    <property type="protein sequence ID" value="AAK57055.1"/>
    <property type="molecule type" value="Genomic_DNA"/>
</dbReference>
<accession>Q91TT2</accession>
<organism evidence="2 3">
    <name type="scientific">Tupaiid herpesvirus 1 (strain 1)</name>
    <name type="common">TuHV-1</name>
    <name type="synonym">Herpesvirus tupaia (strain 1)</name>
    <dbReference type="NCBI Taxonomy" id="10397"/>
    <lineage>
        <taxon>Viruses</taxon>
        <taxon>Duplodnaviria</taxon>
        <taxon>Heunggongvirae</taxon>
        <taxon>Peploviricota</taxon>
        <taxon>Herviviricetes</taxon>
        <taxon>Herpesvirales</taxon>
        <taxon>Orthoherpesviridae</taxon>
        <taxon>Betaherpesvirinae</taxon>
        <taxon>Quwivirus</taxon>
        <taxon>Quwivirus tupaiidbeta1</taxon>
    </lineage>
</organism>
<reference evidence="2 3" key="1">
    <citation type="journal article" date="2001" name="J. Virol.">
        <title>Analysis and characterization of the complete genome of tupaia (tree shrew) herpesvirus.</title>
        <authorList>
            <person name="Bahr U."/>
            <person name="Darai G."/>
        </authorList>
    </citation>
    <scope>NUCLEOTIDE SEQUENCE [LARGE SCALE GENOMIC DNA]</scope>
    <source>
        <strain evidence="2">2</strain>
    </source>
</reference>
<dbReference type="RefSeq" id="NP_116360.1">
    <property type="nucleotide sequence ID" value="NC_002794.1"/>
</dbReference>
<protein>
    <submittedName>
        <fullName evidence="2">T22.7</fullName>
    </submittedName>
</protein>
<keyword evidence="1" id="KW-0812">Transmembrane</keyword>
<feature type="transmembrane region" description="Helical" evidence="1">
    <location>
        <begin position="294"/>
        <end position="324"/>
    </location>
</feature>
<evidence type="ECO:0000313" key="2">
    <source>
        <dbReference type="EMBL" id="AAK57055.1"/>
    </source>
</evidence>
<sequence>MIRDYGLNVFLLSTGPHSGIISTVYPSNLSHVDGSGNGTLDIAITASEITISDFSVDSVTASTDMYADTGTIVPFTEYPRNGTPDSSSIETNCQCRVTTQFRDRRTDEETGLLQTAMDYPTLHGRFTAISDYPSGREPHRVTPPACISRSQRTRPLMKWLWEDRGPVLSCQFEAKAWPWISGIRIIRVDPARACETEIVNETIVTSEKLYGSVGLIRSTTEGEWSLTVIQVEDKWCPTIDRRRVAVYFRWELRTVSVNDLYRCELRMLNGNGRGQVIRQRLKPEADSRTWQLGIWAWVFWVVMVVCIISSLWLIGHGCWVCLLWRRQKFDEDEQRCLVKHDTVSYD</sequence>
<name>Q91TT2_TUHV1</name>
<dbReference type="KEGG" id="vg:921190"/>
<keyword evidence="3" id="KW-1185">Reference proteome</keyword>
<evidence type="ECO:0000256" key="1">
    <source>
        <dbReference type="SAM" id="Phobius"/>
    </source>
</evidence>